<name>A0ABR7XAA9_9SPHI</name>
<reference evidence="1 2" key="1">
    <citation type="submission" date="2020-09" db="EMBL/GenBank/DDBJ databases">
        <title>Novel species of Mucilaginibacter isolated from a glacier on the Tibetan Plateau.</title>
        <authorList>
            <person name="Liu Q."/>
            <person name="Xin Y.-H."/>
        </authorList>
    </citation>
    <scope>NUCLEOTIDE SEQUENCE [LARGE SCALE GENOMIC DNA]</scope>
    <source>
        <strain evidence="1 2">CGMCC 1.13878</strain>
    </source>
</reference>
<dbReference type="Pfam" id="PF13715">
    <property type="entry name" value="CarbopepD_reg_2"/>
    <property type="match status" value="1"/>
</dbReference>
<dbReference type="SUPFAM" id="SSF49464">
    <property type="entry name" value="Carboxypeptidase regulatory domain-like"/>
    <property type="match status" value="1"/>
</dbReference>
<comment type="caution">
    <text evidence="1">The sequence shown here is derived from an EMBL/GenBank/DDBJ whole genome shotgun (WGS) entry which is preliminary data.</text>
</comment>
<dbReference type="Gene3D" id="2.60.40.1120">
    <property type="entry name" value="Carboxypeptidase-like, regulatory domain"/>
    <property type="match status" value="1"/>
</dbReference>
<accession>A0ABR7XAA9</accession>
<gene>
    <name evidence="1" type="ORF">IDJ75_19695</name>
</gene>
<sequence length="358" mass="40472">MIMKYLGLLLFLLPYTCFAQLTIKGKVISEADGKPIPYASVFLNNETIGTKSADDGSFVLKNLNAGQHDLIVSVVGYEGYHKTLMVNTNVELPDIKLLPKTLILGEVKIGVDAKREKKLKEFKEQFLGTSAYASQCEILNPEVLDLKYNRDERILTGNSDDFLEIANNALGYKLKYLIANFVMDKHESKLTYEGSVLFEEMEGSDFQLKQWKKNRRDVYFGSTMHFLREVLANRVDSNYAVESKRIISSYSTSKGFASNRRESSDVLRTVDYVHPTEKPGIFALGYNTNLDVFYKPRTANGKAAKVHPQYATVSFTDPYLYFDTNGTILNPMGAVFSYAWGNSRVAQLLPIDYWPDGK</sequence>
<evidence type="ECO:0000313" key="2">
    <source>
        <dbReference type="Proteomes" id="UP000618754"/>
    </source>
</evidence>
<protein>
    <submittedName>
        <fullName evidence="1">Carboxypeptidase-like regulatory domain-containing protein</fullName>
    </submittedName>
</protein>
<dbReference type="EMBL" id="JACWMW010000006">
    <property type="protein sequence ID" value="MBD1387518.1"/>
    <property type="molecule type" value="Genomic_DNA"/>
</dbReference>
<evidence type="ECO:0000313" key="1">
    <source>
        <dbReference type="EMBL" id="MBD1387518.1"/>
    </source>
</evidence>
<proteinExistence type="predicted"/>
<keyword evidence="2" id="KW-1185">Reference proteome</keyword>
<dbReference type="InterPro" id="IPR008969">
    <property type="entry name" value="CarboxyPept-like_regulatory"/>
</dbReference>
<dbReference type="Proteomes" id="UP000618754">
    <property type="component" value="Unassembled WGS sequence"/>
</dbReference>
<organism evidence="1 2">
    <name type="scientific">Mucilaginibacter rigui</name>
    <dbReference type="NCBI Taxonomy" id="534635"/>
    <lineage>
        <taxon>Bacteria</taxon>
        <taxon>Pseudomonadati</taxon>
        <taxon>Bacteroidota</taxon>
        <taxon>Sphingobacteriia</taxon>
        <taxon>Sphingobacteriales</taxon>
        <taxon>Sphingobacteriaceae</taxon>
        <taxon>Mucilaginibacter</taxon>
    </lineage>
</organism>